<dbReference type="AlphaFoldDB" id="A0A0A9GD49"/>
<name>A0A0A9GD49_ARUDO</name>
<organism evidence="1">
    <name type="scientific">Arundo donax</name>
    <name type="common">Giant reed</name>
    <name type="synonym">Donax arundinaceus</name>
    <dbReference type="NCBI Taxonomy" id="35708"/>
    <lineage>
        <taxon>Eukaryota</taxon>
        <taxon>Viridiplantae</taxon>
        <taxon>Streptophyta</taxon>
        <taxon>Embryophyta</taxon>
        <taxon>Tracheophyta</taxon>
        <taxon>Spermatophyta</taxon>
        <taxon>Magnoliopsida</taxon>
        <taxon>Liliopsida</taxon>
        <taxon>Poales</taxon>
        <taxon>Poaceae</taxon>
        <taxon>PACMAD clade</taxon>
        <taxon>Arundinoideae</taxon>
        <taxon>Arundineae</taxon>
        <taxon>Arundo</taxon>
    </lineage>
</organism>
<reference evidence="1" key="1">
    <citation type="submission" date="2014-09" db="EMBL/GenBank/DDBJ databases">
        <authorList>
            <person name="Magalhaes I.L.F."/>
            <person name="Oliveira U."/>
            <person name="Santos F.R."/>
            <person name="Vidigal T.H.D.A."/>
            <person name="Brescovit A.D."/>
            <person name="Santos A.J."/>
        </authorList>
    </citation>
    <scope>NUCLEOTIDE SEQUENCE</scope>
    <source>
        <tissue evidence="1">Shoot tissue taken approximately 20 cm above the soil surface</tissue>
    </source>
</reference>
<sequence length="139" mass="15752">MCKYLIGEAYWLAPLRPRLPFGCRVELFQLRAICASLSSPTSKGLISSNSARTLSSASSDMGPFGENDTLQALERFFILGIRLFNVLSRRYQSSNFLKLCLKLPLKDCSTDPQTLFWITGSQPWHLPSVRERNEAKYSK</sequence>
<reference evidence="1" key="2">
    <citation type="journal article" date="2015" name="Data Brief">
        <title>Shoot transcriptome of the giant reed, Arundo donax.</title>
        <authorList>
            <person name="Barrero R.A."/>
            <person name="Guerrero F.D."/>
            <person name="Moolhuijzen P."/>
            <person name="Goolsby J.A."/>
            <person name="Tidwell J."/>
            <person name="Bellgard S.E."/>
            <person name="Bellgard M.I."/>
        </authorList>
    </citation>
    <scope>NUCLEOTIDE SEQUENCE</scope>
    <source>
        <tissue evidence="1">Shoot tissue taken approximately 20 cm above the soil surface</tissue>
    </source>
</reference>
<accession>A0A0A9GD49</accession>
<evidence type="ECO:0000313" key="1">
    <source>
        <dbReference type="EMBL" id="JAE22432.1"/>
    </source>
</evidence>
<proteinExistence type="predicted"/>
<dbReference type="EMBL" id="GBRH01175464">
    <property type="protein sequence ID" value="JAE22432.1"/>
    <property type="molecule type" value="Transcribed_RNA"/>
</dbReference>
<protein>
    <submittedName>
        <fullName evidence="1">Uncharacterized protein</fullName>
    </submittedName>
</protein>